<dbReference type="InterPro" id="IPR036249">
    <property type="entry name" value="Thioredoxin-like_sf"/>
</dbReference>
<evidence type="ECO:0000313" key="2">
    <source>
        <dbReference type="Proteomes" id="UP001255246"/>
    </source>
</evidence>
<accession>A0ABU3AE46</accession>
<protein>
    <submittedName>
        <fullName evidence="1">DUF1223 domain-containing protein</fullName>
    </submittedName>
</protein>
<dbReference type="EMBL" id="JAVRHR010000005">
    <property type="protein sequence ID" value="MDT0608451.1"/>
    <property type="molecule type" value="Genomic_DNA"/>
</dbReference>
<reference evidence="1 2" key="1">
    <citation type="submission" date="2023-09" db="EMBL/GenBank/DDBJ databases">
        <authorList>
            <person name="Rey-Velasco X."/>
        </authorList>
    </citation>
    <scope>NUCLEOTIDE SEQUENCE [LARGE SCALE GENOMIC DNA]</scope>
    <source>
        <strain evidence="1 2">F388</strain>
    </source>
</reference>
<dbReference type="Pfam" id="PF06764">
    <property type="entry name" value="DUF1223"/>
    <property type="match status" value="1"/>
</dbReference>
<dbReference type="InterPro" id="IPR010634">
    <property type="entry name" value="DUF1223"/>
</dbReference>
<dbReference type="PANTHER" id="PTHR36057">
    <property type="match status" value="1"/>
</dbReference>
<organism evidence="1 2">
    <name type="scientific">Croceitalea rosinachiae</name>
    <dbReference type="NCBI Taxonomy" id="3075596"/>
    <lineage>
        <taxon>Bacteria</taxon>
        <taxon>Pseudomonadati</taxon>
        <taxon>Bacteroidota</taxon>
        <taxon>Flavobacteriia</taxon>
        <taxon>Flavobacteriales</taxon>
        <taxon>Flavobacteriaceae</taxon>
        <taxon>Croceitalea</taxon>
    </lineage>
</organism>
<dbReference type="Proteomes" id="UP001255246">
    <property type="component" value="Unassembled WGS sequence"/>
</dbReference>
<name>A0ABU3AE46_9FLAO</name>
<dbReference type="RefSeq" id="WP_311353187.1">
    <property type="nucleotide sequence ID" value="NZ_JAVRHR010000005.1"/>
</dbReference>
<dbReference type="PANTHER" id="PTHR36057:SF1">
    <property type="entry name" value="LIPOPROTEIN LIPID ATTACHMENT SITE-LIKE PROTEIN, PUTATIVE (DUF1223)-RELATED"/>
    <property type="match status" value="1"/>
</dbReference>
<proteinExistence type="predicted"/>
<sequence>MYKKIIIPVVIVIALSSMAFYQSKVEDEAIDIPTPIELEGYEPIVVLELFTSQGCSSCPPADILLDKAKSNYPENVFALSYHVDYWNYIGWEDPFSKSAFSVKQRAYNQKFRSRSNYTPQMVVNGLEHFVGSNQSKLTSKIRAYSEKDSENKVLISNIKKTGASISFDYALQGELKGKNLRTVVVLDSRTTSVKRGENRNRTLKNSNIVVSENYLRLTTETGSGNISIPSFVKDNESITLILIVEKDDLAITGAAKHSA</sequence>
<evidence type="ECO:0000313" key="1">
    <source>
        <dbReference type="EMBL" id="MDT0608451.1"/>
    </source>
</evidence>
<comment type="caution">
    <text evidence="1">The sequence shown here is derived from an EMBL/GenBank/DDBJ whole genome shotgun (WGS) entry which is preliminary data.</text>
</comment>
<gene>
    <name evidence="1" type="ORF">RM706_15520</name>
</gene>
<keyword evidence="2" id="KW-1185">Reference proteome</keyword>
<dbReference type="SUPFAM" id="SSF52833">
    <property type="entry name" value="Thioredoxin-like"/>
    <property type="match status" value="1"/>
</dbReference>